<dbReference type="AlphaFoldDB" id="A0A6G0XP91"/>
<dbReference type="VEuPathDB" id="FungiDB:AeMF1_000183"/>
<dbReference type="InterPro" id="IPR016181">
    <property type="entry name" value="Acyl_CoA_acyltransferase"/>
</dbReference>
<dbReference type="GO" id="GO:0016747">
    <property type="term" value="F:acyltransferase activity, transferring groups other than amino-acyl groups"/>
    <property type="evidence" value="ECO:0007669"/>
    <property type="project" value="InterPro"/>
</dbReference>
<evidence type="ECO:0000313" key="3">
    <source>
        <dbReference type="Proteomes" id="UP000481153"/>
    </source>
</evidence>
<evidence type="ECO:0000313" key="2">
    <source>
        <dbReference type="EMBL" id="KAF0742097.1"/>
    </source>
</evidence>
<protein>
    <recommendedName>
        <fullName evidence="1">N-acetyltransferase domain-containing protein</fullName>
    </recommendedName>
</protein>
<dbReference type="Gene3D" id="3.40.630.30">
    <property type="match status" value="1"/>
</dbReference>
<dbReference type="EMBL" id="VJMJ01000030">
    <property type="protein sequence ID" value="KAF0742097.1"/>
    <property type="molecule type" value="Genomic_DNA"/>
</dbReference>
<evidence type="ECO:0000259" key="1">
    <source>
        <dbReference type="PROSITE" id="PS51186"/>
    </source>
</evidence>
<dbReference type="Pfam" id="PF00583">
    <property type="entry name" value="Acetyltransf_1"/>
    <property type="match status" value="1"/>
</dbReference>
<keyword evidence="3" id="KW-1185">Reference proteome</keyword>
<feature type="domain" description="N-acetyltransferase" evidence="1">
    <location>
        <begin position="147"/>
        <end position="291"/>
    </location>
</feature>
<sequence length="291" mass="31971">MLRELGANDFLALTAAYRRADPIATNQIASFAVAATDGIWPGTESRFWAVLEGDDVTGIAMFTPSRGVLLSTSVAPADARTLGHDLASSIDGIVLFITGSLASVQAFIEAYTRAHPRKVEAHWKEDLILYALDDDLNVDSRRFQGRMRLANATTDFELLVKWIQAFDEYIKAPPRDETFVEKGLKRQSLFIWEVEGVPVAFAGHSPAVKLENETVVRLGPIYADASHRRKGYGSALTAAVSRHLQETTSTPTRVCLFADASNPASNKAYQNVGFVMHNRSTRFGLRAAEEP</sequence>
<dbReference type="SUPFAM" id="SSF55729">
    <property type="entry name" value="Acyl-CoA N-acyltransferases (Nat)"/>
    <property type="match status" value="1"/>
</dbReference>
<comment type="caution">
    <text evidence="2">The sequence shown here is derived from an EMBL/GenBank/DDBJ whole genome shotgun (WGS) entry which is preliminary data.</text>
</comment>
<gene>
    <name evidence="2" type="ORF">Ae201684_002771</name>
</gene>
<dbReference type="PROSITE" id="PS51186">
    <property type="entry name" value="GNAT"/>
    <property type="match status" value="1"/>
</dbReference>
<dbReference type="Proteomes" id="UP000481153">
    <property type="component" value="Unassembled WGS sequence"/>
</dbReference>
<reference evidence="2 3" key="1">
    <citation type="submission" date="2019-07" db="EMBL/GenBank/DDBJ databases">
        <title>Genomics analysis of Aphanomyces spp. identifies a new class of oomycete effector associated with host adaptation.</title>
        <authorList>
            <person name="Gaulin E."/>
        </authorList>
    </citation>
    <scope>NUCLEOTIDE SEQUENCE [LARGE SCALE GENOMIC DNA]</scope>
    <source>
        <strain evidence="2 3">ATCC 201684</strain>
    </source>
</reference>
<dbReference type="CDD" id="cd04301">
    <property type="entry name" value="NAT_SF"/>
    <property type="match status" value="1"/>
</dbReference>
<organism evidence="2 3">
    <name type="scientific">Aphanomyces euteiches</name>
    <dbReference type="NCBI Taxonomy" id="100861"/>
    <lineage>
        <taxon>Eukaryota</taxon>
        <taxon>Sar</taxon>
        <taxon>Stramenopiles</taxon>
        <taxon>Oomycota</taxon>
        <taxon>Saprolegniomycetes</taxon>
        <taxon>Saprolegniales</taxon>
        <taxon>Verrucalvaceae</taxon>
        <taxon>Aphanomyces</taxon>
    </lineage>
</organism>
<proteinExistence type="predicted"/>
<dbReference type="InterPro" id="IPR000182">
    <property type="entry name" value="GNAT_dom"/>
</dbReference>
<name>A0A6G0XP91_9STRA</name>
<accession>A0A6G0XP91</accession>